<feature type="region of interest" description="Disordered" evidence="1">
    <location>
        <begin position="656"/>
        <end position="691"/>
    </location>
</feature>
<keyword evidence="4" id="KW-1185">Reference proteome</keyword>
<proteinExistence type="predicted"/>
<name>A0ABR4NP22_9SACH</name>
<reference evidence="3 4" key="1">
    <citation type="submission" date="2024-05" db="EMBL/GenBank/DDBJ databases">
        <title>Long read based assembly of the Candida bracarensis genome reveals expanded adhesin content.</title>
        <authorList>
            <person name="Marcet-Houben M."/>
            <person name="Ksiezopolska E."/>
            <person name="Gabaldon T."/>
        </authorList>
    </citation>
    <scope>NUCLEOTIDE SEQUENCE [LARGE SCALE GENOMIC DNA]</scope>
    <source>
        <strain evidence="3 4">CBM6</strain>
    </source>
</reference>
<feature type="transmembrane region" description="Helical" evidence="2">
    <location>
        <begin position="28"/>
        <end position="51"/>
    </location>
</feature>
<feature type="region of interest" description="Disordered" evidence="1">
    <location>
        <begin position="157"/>
        <end position="226"/>
    </location>
</feature>
<sequence>MFVRRGEKCVGTKQECELPTDHNNGERVGIAVAVPVGVILIFLAAIMIVVYRRHKREEKEDVDPEFEPDTNVYVPARHGALNRQREMVQQNTDPFQLLPDGEDEVPLHEFAKRVQSDAYGGYELASMTGGFPLGTGSNKGSRIGSQVSLSQMYNKRPMMRPPMPQQYSTSSLRHNATSSLEDATTATTSGPELEEEDKLKQQTTFEFEQDDADDKSEYAAELSPDEEENIKRMKSIYKVYLDRSKTMKGKTDDPMPELYDEPIENEIRIGDATNGINEGKAEHHLENINESEYTQNHEIDADVKDQQIGNNVLQINEAATQKDDGNQMAYRKSTGPANNNIVPDGIDGNSNSQQLQVGDQKSHRIASSIYSELPLHSSRQSQDIAIMTHNNIPQSQSQDMNQQFTQDQHTQQYVQEQYQHSGTQVGSTQGQYQQDQYSLGQYPQGQYPQEQFPQGQYPQSQYPQSQYPQGQYPQGQYPQGQYPQGQYNMPYQQPQYYNASREFHHPQNLEMIDELPTPAYLTNSESTHSLTSFKKPTKQQLFQIQTARLNGTALNPMDHPEMFYSQSTDAYLNNAQTSNGSVYTNATQKTGALLPYQMRQSIVMTNPSDLSVNKVHKPAGSFRNLVNANSRNNSLTTQNNPYQPQYQNRVSGILDQSDVMQPPGVGNILPHTGSSDDLRKQLGASNNYNFS</sequence>
<dbReference type="Proteomes" id="UP001623330">
    <property type="component" value="Unassembled WGS sequence"/>
</dbReference>
<evidence type="ECO:0000313" key="3">
    <source>
        <dbReference type="EMBL" id="KAL3229682.1"/>
    </source>
</evidence>
<evidence type="ECO:0000256" key="2">
    <source>
        <dbReference type="SAM" id="Phobius"/>
    </source>
</evidence>
<keyword evidence="2" id="KW-0472">Membrane</keyword>
<feature type="compositionally biased region" description="Polar residues" evidence="1">
    <location>
        <begin position="165"/>
        <end position="190"/>
    </location>
</feature>
<dbReference type="EMBL" id="JBEVYD010000011">
    <property type="protein sequence ID" value="KAL3229682.1"/>
    <property type="molecule type" value="Genomic_DNA"/>
</dbReference>
<keyword evidence="2" id="KW-1133">Transmembrane helix</keyword>
<dbReference type="InterPro" id="IPR014805">
    <property type="entry name" value="SKG6/TOS2-like"/>
</dbReference>
<protein>
    <submittedName>
        <fullName evidence="3">Protein TOS2</fullName>
    </submittedName>
</protein>
<gene>
    <name evidence="3" type="ORF">RNJ44_01818</name>
</gene>
<evidence type="ECO:0000256" key="1">
    <source>
        <dbReference type="SAM" id="MobiDB-lite"/>
    </source>
</evidence>
<keyword evidence="2" id="KW-0812">Transmembrane</keyword>
<organism evidence="3 4">
    <name type="scientific">Nakaseomyces bracarensis</name>
    <dbReference type="NCBI Taxonomy" id="273131"/>
    <lineage>
        <taxon>Eukaryota</taxon>
        <taxon>Fungi</taxon>
        <taxon>Dikarya</taxon>
        <taxon>Ascomycota</taxon>
        <taxon>Saccharomycotina</taxon>
        <taxon>Saccharomycetes</taxon>
        <taxon>Saccharomycetales</taxon>
        <taxon>Saccharomycetaceae</taxon>
        <taxon>Nakaseomyces</taxon>
    </lineage>
</organism>
<feature type="region of interest" description="Disordered" evidence="1">
    <location>
        <begin position="441"/>
        <end position="481"/>
    </location>
</feature>
<dbReference type="Pfam" id="PF08693">
    <property type="entry name" value="SKG6"/>
    <property type="match status" value="2"/>
</dbReference>
<evidence type="ECO:0000313" key="4">
    <source>
        <dbReference type="Proteomes" id="UP001623330"/>
    </source>
</evidence>
<accession>A0ABR4NP22</accession>
<comment type="caution">
    <text evidence="3">The sequence shown here is derived from an EMBL/GenBank/DDBJ whole genome shotgun (WGS) entry which is preliminary data.</text>
</comment>